<proteinExistence type="predicted"/>
<reference evidence="1 2" key="1">
    <citation type="submission" date="2018-07" db="EMBL/GenBank/DDBJ databases">
        <authorList>
            <person name="Dixon J."/>
            <person name="Knudsen H.R."/>
            <person name="Rock W."/>
            <person name="Scott A.N."/>
            <person name="Walsdorf S.L."/>
            <person name="Layton S.R."/>
            <person name="Nayek S."/>
            <person name="Kim T."/>
            <person name="Hughes L.E."/>
            <person name="Garlena R.A."/>
            <person name="Russell D.A."/>
            <person name="Pope W.H."/>
            <person name="Jacobs-Sera D."/>
            <person name="Hatfull G.F."/>
        </authorList>
    </citation>
    <scope>NUCLEOTIDE SEQUENCE [LARGE SCALE GENOMIC DNA]</scope>
</reference>
<dbReference type="Proteomes" id="UP000259914">
    <property type="component" value="Segment"/>
</dbReference>
<name>A0A345MEC7_9CAUD</name>
<organism evidence="1 2">
    <name type="scientific">Streptomyces phage SparkleGoddess</name>
    <dbReference type="NCBI Taxonomy" id="2283305"/>
    <lineage>
        <taxon>Viruses</taxon>
        <taxon>Duplodnaviria</taxon>
        <taxon>Heunggongvirae</taxon>
        <taxon>Uroviricota</taxon>
        <taxon>Caudoviricetes</taxon>
        <taxon>Stanwilliamsviridae</taxon>
        <taxon>Loccivirinae</taxon>
        <taxon>Gilsonvirus</taxon>
        <taxon>Gilsonvirus comrade</taxon>
    </lineage>
</organism>
<gene>
    <name evidence="1" type="primary">229</name>
    <name evidence="1" type="ORF">SEA_SPARKLEGODDESS_229</name>
</gene>
<sequence length="131" mass="15088">MESTEGLRLKLTAHANEQMEKKNVDLERVQAAFVSPEKLYPNKKYAGQFRVVGNGLCLVGKPQGKEFVVFTIYEDGVMTPPRPDQLDTPEGRAYAELYNRAQRTGKVRRQNEYWPRAHKRAASDIRHTRIK</sequence>
<dbReference type="EMBL" id="MH590589">
    <property type="protein sequence ID" value="AXH68908.1"/>
    <property type="molecule type" value="Genomic_DNA"/>
</dbReference>
<evidence type="ECO:0000313" key="1">
    <source>
        <dbReference type="EMBL" id="AXH68908.1"/>
    </source>
</evidence>
<protein>
    <submittedName>
        <fullName evidence="1">Uncharacterized protein</fullName>
    </submittedName>
</protein>
<accession>A0A345MEC7</accession>
<evidence type="ECO:0000313" key="2">
    <source>
        <dbReference type="Proteomes" id="UP000259914"/>
    </source>
</evidence>